<dbReference type="SUPFAM" id="SSF74853">
    <property type="entry name" value="Lamin A/C globular tail domain"/>
    <property type="match status" value="1"/>
</dbReference>
<dbReference type="Proteomes" id="UP000229647">
    <property type="component" value="Unassembled WGS sequence"/>
</dbReference>
<evidence type="ECO:0000313" key="2">
    <source>
        <dbReference type="EMBL" id="PJA55752.1"/>
    </source>
</evidence>
<dbReference type="InterPro" id="IPR001322">
    <property type="entry name" value="Lamin_tail_dom"/>
</dbReference>
<dbReference type="PROSITE" id="PS51841">
    <property type="entry name" value="LTD"/>
    <property type="match status" value="1"/>
</dbReference>
<name>A0A2M7XYF1_9BACT</name>
<dbReference type="InterPro" id="IPR036415">
    <property type="entry name" value="Lamin_tail_dom_sf"/>
</dbReference>
<accession>A0A2M7XYF1</accession>
<dbReference type="EMBL" id="PFWL01000082">
    <property type="protein sequence ID" value="PJA55752.1"/>
    <property type="molecule type" value="Genomic_DNA"/>
</dbReference>
<reference evidence="3" key="1">
    <citation type="submission" date="2017-09" db="EMBL/GenBank/DDBJ databases">
        <title>Depth-based differentiation of microbial function through sediment-hosted aquifers and enrichment of novel symbionts in the deep terrestrial subsurface.</title>
        <authorList>
            <person name="Probst A.J."/>
            <person name="Ladd B."/>
            <person name="Jarett J.K."/>
            <person name="Geller-Mcgrath D.E."/>
            <person name="Sieber C.M.K."/>
            <person name="Emerson J.B."/>
            <person name="Anantharaman K."/>
            <person name="Thomas B.C."/>
            <person name="Malmstrom R."/>
            <person name="Stieglmeier M."/>
            <person name="Klingl A."/>
            <person name="Woyke T."/>
            <person name="Ryan C.M."/>
            <person name="Banfield J.F."/>
        </authorList>
    </citation>
    <scope>NUCLEOTIDE SEQUENCE [LARGE SCALE GENOMIC DNA]</scope>
</reference>
<organism evidence="2 3">
    <name type="scientific">Candidatus Roizmanbacteria bacterium CG_4_9_14_3_um_filter_33_18</name>
    <dbReference type="NCBI Taxonomy" id="1974841"/>
    <lineage>
        <taxon>Bacteria</taxon>
        <taxon>Candidatus Roizmaniibacteriota</taxon>
    </lineage>
</organism>
<feature type="domain" description="LTD" evidence="1">
    <location>
        <begin position="15"/>
        <end position="116"/>
    </location>
</feature>
<dbReference type="Pfam" id="PF00932">
    <property type="entry name" value="LTD"/>
    <property type="match status" value="1"/>
</dbReference>
<gene>
    <name evidence="2" type="ORF">CO165_01905</name>
</gene>
<proteinExistence type="predicted"/>
<evidence type="ECO:0000259" key="1">
    <source>
        <dbReference type="PROSITE" id="PS51841"/>
    </source>
</evidence>
<protein>
    <recommendedName>
        <fullName evidence="1">LTD domain-containing protein</fullName>
    </recommendedName>
</protein>
<comment type="caution">
    <text evidence="2">The sequence shown here is derived from an EMBL/GenBank/DDBJ whole genome shotgun (WGS) entry which is preliminary data.</text>
</comment>
<evidence type="ECO:0000313" key="3">
    <source>
        <dbReference type="Proteomes" id="UP000229647"/>
    </source>
</evidence>
<dbReference type="AlphaFoldDB" id="A0A2M7XYF1"/>
<feature type="non-terminal residue" evidence="2">
    <location>
        <position position="172"/>
    </location>
</feature>
<sequence length="172" mass="19025">MKLIIVTLLIVLIFSRNVFASLKINEIYPNPQTGEKEWVEFYNSASSSADLSEYVFDDDSDFDFDSGNGDKILINGILPENSVCYWELNSYLNNDGDSPTLFKTDGVIVDTYNYTTTQKGKSYSRIPNGADWQINTNPTKASLNCFDLIPTLTPTPTVAPTEGTGNLTPTSP</sequence>